<dbReference type="Pfam" id="PF13279">
    <property type="entry name" value="4HBT_2"/>
    <property type="match status" value="1"/>
</dbReference>
<accession>A0A517ZMF7</accession>
<dbReference type="EC" id="1.1.1.108" evidence="1"/>
<proteinExistence type="predicted"/>
<dbReference type="InterPro" id="IPR050563">
    <property type="entry name" value="4-hydroxybenzoyl-CoA_TE"/>
</dbReference>
<dbReference type="Gene3D" id="3.10.129.10">
    <property type="entry name" value="Hotdog Thioesterase"/>
    <property type="match status" value="1"/>
</dbReference>
<dbReference type="InterPro" id="IPR029069">
    <property type="entry name" value="HotDog_dom_sf"/>
</dbReference>
<dbReference type="AlphaFoldDB" id="A0A517ZMF7"/>
<dbReference type="EMBL" id="CP036276">
    <property type="protein sequence ID" value="QDU43672.1"/>
    <property type="molecule type" value="Genomic_DNA"/>
</dbReference>
<dbReference type="KEGG" id="sdyn:Mal52_21480"/>
<dbReference type="RefSeq" id="WP_145375894.1">
    <property type="nucleotide sequence ID" value="NZ_CP036276.1"/>
</dbReference>
<protein>
    <submittedName>
        <fullName evidence="1">L-carnitine dehydrogenase</fullName>
        <ecNumber evidence="1">1.1.1.108</ecNumber>
    </submittedName>
</protein>
<dbReference type="GO" id="GO:0047728">
    <property type="term" value="F:carnitine 3-dehydrogenase activity"/>
    <property type="evidence" value="ECO:0007669"/>
    <property type="project" value="UniProtKB-EC"/>
</dbReference>
<keyword evidence="1" id="KW-0560">Oxidoreductase</keyword>
<dbReference type="CDD" id="cd00586">
    <property type="entry name" value="4HBT"/>
    <property type="match status" value="1"/>
</dbReference>
<reference evidence="1 2" key="1">
    <citation type="submission" date="2019-02" db="EMBL/GenBank/DDBJ databases">
        <title>Deep-cultivation of Planctomycetes and their phenomic and genomic characterization uncovers novel biology.</title>
        <authorList>
            <person name="Wiegand S."/>
            <person name="Jogler M."/>
            <person name="Boedeker C."/>
            <person name="Pinto D."/>
            <person name="Vollmers J."/>
            <person name="Rivas-Marin E."/>
            <person name="Kohn T."/>
            <person name="Peeters S.H."/>
            <person name="Heuer A."/>
            <person name="Rast P."/>
            <person name="Oberbeckmann S."/>
            <person name="Bunk B."/>
            <person name="Jeske O."/>
            <person name="Meyerdierks A."/>
            <person name="Storesund J.E."/>
            <person name="Kallscheuer N."/>
            <person name="Luecker S."/>
            <person name="Lage O.M."/>
            <person name="Pohl T."/>
            <person name="Merkel B.J."/>
            <person name="Hornburger P."/>
            <person name="Mueller R.-W."/>
            <person name="Bruemmer F."/>
            <person name="Labrenz M."/>
            <person name="Spormann A.M."/>
            <person name="Op den Camp H."/>
            <person name="Overmann J."/>
            <person name="Amann R."/>
            <person name="Jetten M.S.M."/>
            <person name="Mascher T."/>
            <person name="Medema M.H."/>
            <person name="Devos D.P."/>
            <person name="Kaster A.-K."/>
            <person name="Ovreas L."/>
            <person name="Rohde M."/>
            <person name="Galperin M.Y."/>
            <person name="Jogler C."/>
        </authorList>
    </citation>
    <scope>NUCLEOTIDE SEQUENCE [LARGE SCALE GENOMIC DNA]</scope>
    <source>
        <strain evidence="1 2">Mal52</strain>
    </source>
</reference>
<evidence type="ECO:0000313" key="1">
    <source>
        <dbReference type="EMBL" id="QDU43672.1"/>
    </source>
</evidence>
<dbReference type="SUPFAM" id="SSF54637">
    <property type="entry name" value="Thioesterase/thiol ester dehydrase-isomerase"/>
    <property type="match status" value="1"/>
</dbReference>
<gene>
    <name evidence="1" type="primary">lcdH</name>
    <name evidence="1" type="ORF">Mal52_21480</name>
</gene>
<dbReference type="PANTHER" id="PTHR31793:SF2">
    <property type="entry name" value="BLR1345 PROTEIN"/>
    <property type="match status" value="1"/>
</dbReference>
<dbReference type="GO" id="GO:0047617">
    <property type="term" value="F:fatty acyl-CoA hydrolase activity"/>
    <property type="evidence" value="ECO:0007669"/>
    <property type="project" value="TreeGrafter"/>
</dbReference>
<name>A0A517ZMF7_9PLAN</name>
<sequence length="161" mass="18544">MITPEDLQPLPITGNKTIPEDYLDEMGHMNVMWYTHLFSNATGKMFDLFGLSDDYCVRTNSGAFALECHLRYLAEVRVGKTVRIHSRLVGRSEKRWHFMHFMVIEEDDRIAATAEFVGAHIDMTRRRTSPIPPIVTEPFDAILAQHDQLDWDPPLCGIMRP</sequence>
<keyword evidence="2" id="KW-1185">Reference proteome</keyword>
<dbReference type="PANTHER" id="PTHR31793">
    <property type="entry name" value="4-HYDROXYBENZOYL-COA THIOESTERASE FAMILY MEMBER"/>
    <property type="match status" value="1"/>
</dbReference>
<dbReference type="Proteomes" id="UP000319383">
    <property type="component" value="Chromosome"/>
</dbReference>
<organism evidence="1 2">
    <name type="scientific">Symmachiella dynata</name>
    <dbReference type="NCBI Taxonomy" id="2527995"/>
    <lineage>
        <taxon>Bacteria</taxon>
        <taxon>Pseudomonadati</taxon>
        <taxon>Planctomycetota</taxon>
        <taxon>Planctomycetia</taxon>
        <taxon>Planctomycetales</taxon>
        <taxon>Planctomycetaceae</taxon>
        <taxon>Symmachiella</taxon>
    </lineage>
</organism>
<evidence type="ECO:0000313" key="2">
    <source>
        <dbReference type="Proteomes" id="UP000319383"/>
    </source>
</evidence>